<evidence type="ECO:0000256" key="1">
    <source>
        <dbReference type="SAM" id="Phobius"/>
    </source>
</evidence>
<dbReference type="EMBL" id="BAAABY010000011">
    <property type="protein sequence ID" value="GAA0454264.1"/>
    <property type="molecule type" value="Genomic_DNA"/>
</dbReference>
<gene>
    <name evidence="2" type="ORF">GCM10010361_17910</name>
</gene>
<keyword evidence="1" id="KW-0812">Transmembrane</keyword>
<protein>
    <submittedName>
        <fullName evidence="2">Uncharacterized protein</fullName>
    </submittedName>
</protein>
<feature type="transmembrane region" description="Helical" evidence="1">
    <location>
        <begin position="21"/>
        <end position="42"/>
    </location>
</feature>
<keyword evidence="3" id="KW-1185">Reference proteome</keyword>
<comment type="caution">
    <text evidence="2">The sequence shown here is derived from an EMBL/GenBank/DDBJ whole genome shotgun (WGS) entry which is preliminary data.</text>
</comment>
<reference evidence="3" key="1">
    <citation type="journal article" date="2019" name="Int. J. Syst. Evol. Microbiol.">
        <title>The Global Catalogue of Microorganisms (GCM) 10K type strain sequencing project: providing services to taxonomists for standard genome sequencing and annotation.</title>
        <authorList>
            <consortium name="The Broad Institute Genomics Platform"/>
            <consortium name="The Broad Institute Genome Sequencing Center for Infectious Disease"/>
            <person name="Wu L."/>
            <person name="Ma J."/>
        </authorList>
    </citation>
    <scope>NUCLEOTIDE SEQUENCE [LARGE SCALE GENOMIC DNA]</scope>
    <source>
        <strain evidence="3">JCM 4805</strain>
    </source>
</reference>
<sequence>MSVPPETDSRRHQRGRAVWPLLITMLVILALGVGLGVLYVTWRHPSLAAPVQAAAAGLAVFAAVLGLVLPRR</sequence>
<keyword evidence="1" id="KW-1133">Transmembrane helix</keyword>
<dbReference type="RefSeq" id="WP_346094359.1">
    <property type="nucleotide sequence ID" value="NZ_BAAABY010000011.1"/>
</dbReference>
<evidence type="ECO:0000313" key="2">
    <source>
        <dbReference type="EMBL" id="GAA0454264.1"/>
    </source>
</evidence>
<name>A0ABP3JKN8_9ACTN</name>
<dbReference type="Proteomes" id="UP001500909">
    <property type="component" value="Unassembled WGS sequence"/>
</dbReference>
<keyword evidence="1" id="KW-0472">Membrane</keyword>
<organism evidence="2 3">
    <name type="scientific">Streptomyces olivaceiscleroticus</name>
    <dbReference type="NCBI Taxonomy" id="68245"/>
    <lineage>
        <taxon>Bacteria</taxon>
        <taxon>Bacillati</taxon>
        <taxon>Actinomycetota</taxon>
        <taxon>Actinomycetes</taxon>
        <taxon>Kitasatosporales</taxon>
        <taxon>Streptomycetaceae</taxon>
        <taxon>Streptomyces</taxon>
    </lineage>
</organism>
<evidence type="ECO:0000313" key="3">
    <source>
        <dbReference type="Proteomes" id="UP001500909"/>
    </source>
</evidence>
<feature type="transmembrane region" description="Helical" evidence="1">
    <location>
        <begin position="48"/>
        <end position="69"/>
    </location>
</feature>
<accession>A0ABP3JKN8</accession>
<proteinExistence type="predicted"/>